<dbReference type="InterPro" id="IPR018152">
    <property type="entry name" value="SOD_Cu/Zn_BS"/>
</dbReference>
<dbReference type="GO" id="GO:0005507">
    <property type="term" value="F:copper ion binding"/>
    <property type="evidence" value="ECO:0007669"/>
    <property type="project" value="InterPro"/>
</dbReference>
<keyword evidence="1" id="KW-0862">Zinc</keyword>
<sequence>MNLYEFSAVEAGKGLLVKMKLLLVVCLAVAASCAVAPRRPNAVVDFVPGNDNVSGRLQLYRTDYAGVLIQGKVSGLTPGHHGFHVHAEGDLSGKCTAAGGHFNPFQTNHGSPYDNPVRDRHVGDLGNIQADRYGNADIYIHDTVISLDPASHAYIGNKAIVIHQGRDDLGRGGNPDSLKTGNAGGRAGCGLIVPH</sequence>
<dbReference type="EMBL" id="EF100890">
    <property type="protein sequence ID" value="ABL63467.1"/>
    <property type="molecule type" value="mRNA"/>
</dbReference>
<comment type="catalytic activity">
    <reaction evidence="1">
        <text>2 superoxide + 2 H(+) = H2O2 + O2</text>
        <dbReference type="Rhea" id="RHEA:20696"/>
        <dbReference type="ChEBI" id="CHEBI:15378"/>
        <dbReference type="ChEBI" id="CHEBI:15379"/>
        <dbReference type="ChEBI" id="CHEBI:16240"/>
        <dbReference type="ChEBI" id="CHEBI:18421"/>
        <dbReference type="EC" id="1.15.1.1"/>
    </reaction>
</comment>
<organism evidence="4">
    <name type="scientific">Scylla serrata</name>
    <name type="common">Mud crab</name>
    <dbReference type="NCBI Taxonomy" id="6761"/>
    <lineage>
        <taxon>Eukaryota</taxon>
        <taxon>Metazoa</taxon>
        <taxon>Ecdysozoa</taxon>
        <taxon>Arthropoda</taxon>
        <taxon>Crustacea</taxon>
        <taxon>Multicrustacea</taxon>
        <taxon>Malacostraca</taxon>
        <taxon>Eumalacostraca</taxon>
        <taxon>Eucarida</taxon>
        <taxon>Decapoda</taxon>
        <taxon>Pleocyemata</taxon>
        <taxon>Brachyura</taxon>
        <taxon>Eubrachyura</taxon>
        <taxon>Portunoidea</taxon>
        <taxon>Portunidae</taxon>
        <taxon>Portuninae</taxon>
        <taxon>Scylla</taxon>
    </lineage>
</organism>
<dbReference type="InterPro" id="IPR024134">
    <property type="entry name" value="SOD_Cu/Zn_/chaperone"/>
</dbReference>
<evidence type="ECO:0000313" key="4">
    <source>
        <dbReference type="EMBL" id="ABL63467.1"/>
    </source>
</evidence>
<dbReference type="PRINTS" id="PR00068">
    <property type="entry name" value="CUZNDISMTASE"/>
</dbReference>
<reference evidence="4" key="1">
    <citation type="journal article" date="2008" name="Mol. Immunol.">
        <title>Identification of the extracellular copper-zinc superoxide dismutase (ecCuZnSOD) gene of the mud crab Scylla serrata and its expression following beta-glucan and peptidoglycan injections.</title>
        <authorList>
            <person name="Lin Y.C."/>
            <person name="Vaseeharan B."/>
            <person name="Chen J.C."/>
        </authorList>
    </citation>
    <scope>NUCLEOTIDE SEQUENCE</scope>
</reference>
<dbReference type="InterPro" id="IPR001424">
    <property type="entry name" value="SOD_Cu_Zn_dom"/>
</dbReference>
<dbReference type="AlphaFoldDB" id="A5Y446"/>
<dbReference type="PROSITE" id="PS00332">
    <property type="entry name" value="SOD_CU_ZN_2"/>
    <property type="match status" value="1"/>
</dbReference>
<dbReference type="Gene3D" id="2.60.40.200">
    <property type="entry name" value="Superoxide dismutase, copper/zinc binding domain"/>
    <property type="match status" value="1"/>
</dbReference>
<dbReference type="SUPFAM" id="SSF49329">
    <property type="entry name" value="Cu,Zn superoxide dismutase-like"/>
    <property type="match status" value="1"/>
</dbReference>
<evidence type="ECO:0000256" key="2">
    <source>
        <dbReference type="SAM" id="SignalP"/>
    </source>
</evidence>
<comment type="function">
    <text evidence="1">Destroys radicals which are normally produced within the cells and which are toxic to biological systems.</text>
</comment>
<keyword evidence="1" id="KW-0560">Oxidoreductase</keyword>
<name>A5Y446_SCYSE</name>
<dbReference type="PROSITE" id="PS00087">
    <property type="entry name" value="SOD_CU_ZN_1"/>
    <property type="match status" value="1"/>
</dbReference>
<comment type="cofactor">
    <cofactor evidence="1">
        <name>Zn(2+)</name>
        <dbReference type="ChEBI" id="CHEBI:29105"/>
    </cofactor>
    <text evidence="1">Binds 1 zinc ion per subunit.</text>
</comment>
<comment type="cofactor">
    <cofactor evidence="1">
        <name>Cu cation</name>
        <dbReference type="ChEBI" id="CHEBI:23378"/>
    </cofactor>
    <text evidence="1">Binds 1 copper ion per subunit.</text>
</comment>
<keyword evidence="2" id="KW-0732">Signal</keyword>
<dbReference type="EC" id="1.15.1.1" evidence="1"/>
<dbReference type="Pfam" id="PF00080">
    <property type="entry name" value="Sod_Cu"/>
    <property type="match status" value="1"/>
</dbReference>
<accession>A5Y446</accession>
<dbReference type="GO" id="GO:0004784">
    <property type="term" value="F:superoxide dismutase activity"/>
    <property type="evidence" value="ECO:0007669"/>
    <property type="project" value="UniProtKB-EC"/>
</dbReference>
<feature type="domain" description="Superoxide dismutase copper/zinc binding" evidence="3">
    <location>
        <begin position="53"/>
        <end position="192"/>
    </location>
</feature>
<evidence type="ECO:0000256" key="1">
    <source>
        <dbReference type="RuleBase" id="RU000393"/>
    </source>
</evidence>
<dbReference type="PANTHER" id="PTHR10003">
    <property type="entry name" value="SUPEROXIDE DISMUTASE CU-ZN -RELATED"/>
    <property type="match status" value="1"/>
</dbReference>
<feature type="chain" id="PRO_5002689699" description="Superoxide dismutase [Cu-Zn]" evidence="2">
    <location>
        <begin position="35"/>
        <end position="195"/>
    </location>
</feature>
<keyword evidence="1" id="KW-0186">Copper</keyword>
<proteinExistence type="evidence at transcript level"/>
<keyword evidence="1" id="KW-0479">Metal-binding</keyword>
<protein>
    <recommendedName>
        <fullName evidence="1">Superoxide dismutase [Cu-Zn]</fullName>
        <ecNumber evidence="1">1.15.1.1</ecNumber>
    </recommendedName>
</protein>
<dbReference type="CDD" id="cd00305">
    <property type="entry name" value="Cu-Zn_Superoxide_Dismutase"/>
    <property type="match status" value="1"/>
</dbReference>
<dbReference type="SMR" id="A5Y446"/>
<comment type="similarity">
    <text evidence="1">Belongs to the Cu-Zn superoxide dismutase family.</text>
</comment>
<evidence type="ECO:0000259" key="3">
    <source>
        <dbReference type="Pfam" id="PF00080"/>
    </source>
</evidence>
<feature type="signal peptide" evidence="2">
    <location>
        <begin position="1"/>
        <end position="34"/>
    </location>
</feature>
<dbReference type="InterPro" id="IPR036423">
    <property type="entry name" value="SOD-like_Cu/Zn_dom_sf"/>
</dbReference>